<evidence type="ECO:0000256" key="6">
    <source>
        <dbReference type="ARBA" id="ARBA00023136"/>
    </source>
</evidence>
<evidence type="ECO:0000313" key="10">
    <source>
        <dbReference type="Proteomes" id="UP000198287"/>
    </source>
</evidence>
<keyword evidence="3" id="KW-0547">Nucleotide-binding</keyword>
<dbReference type="OrthoDB" id="10255969at2759"/>
<dbReference type="InterPro" id="IPR017871">
    <property type="entry name" value="ABC_transporter-like_CS"/>
</dbReference>
<evidence type="ECO:0000256" key="1">
    <source>
        <dbReference type="ARBA" id="ARBA00004141"/>
    </source>
</evidence>
<dbReference type="GO" id="GO:0016020">
    <property type="term" value="C:membrane"/>
    <property type="evidence" value="ECO:0007669"/>
    <property type="project" value="UniProtKB-SubCell"/>
</dbReference>
<dbReference type="GO" id="GO:0016887">
    <property type="term" value="F:ATP hydrolysis activity"/>
    <property type="evidence" value="ECO:0007669"/>
    <property type="project" value="InterPro"/>
</dbReference>
<reference evidence="9 10" key="1">
    <citation type="submission" date="2015-12" db="EMBL/GenBank/DDBJ databases">
        <title>The genome of Folsomia candida.</title>
        <authorList>
            <person name="Faddeeva A."/>
            <person name="Derks M.F."/>
            <person name="Anvar Y."/>
            <person name="Smit S."/>
            <person name="Van Straalen N."/>
            <person name="Roelofs D."/>
        </authorList>
    </citation>
    <scope>NUCLEOTIDE SEQUENCE [LARGE SCALE GENOMIC DNA]</scope>
    <source>
        <strain evidence="9 10">VU population</strain>
        <tissue evidence="9">Whole body</tissue>
    </source>
</reference>
<dbReference type="GO" id="GO:0140359">
    <property type="term" value="F:ABC-type transporter activity"/>
    <property type="evidence" value="ECO:0007669"/>
    <property type="project" value="InterPro"/>
</dbReference>
<dbReference type="InterPro" id="IPR027417">
    <property type="entry name" value="P-loop_NTPase"/>
</dbReference>
<keyword evidence="2 7" id="KW-0812">Transmembrane</keyword>
<evidence type="ECO:0000256" key="3">
    <source>
        <dbReference type="ARBA" id="ARBA00022741"/>
    </source>
</evidence>
<keyword evidence="6 7" id="KW-0472">Membrane</keyword>
<dbReference type="Gene3D" id="3.40.50.300">
    <property type="entry name" value="P-loop containing nucleotide triphosphate hydrolases"/>
    <property type="match status" value="1"/>
</dbReference>
<comment type="subcellular location">
    <subcellularLocation>
        <location evidence="1">Membrane</location>
        <topology evidence="1">Multi-pass membrane protein</topology>
    </subcellularLocation>
</comment>
<organism evidence="9 10">
    <name type="scientific">Folsomia candida</name>
    <name type="common">Springtail</name>
    <dbReference type="NCBI Taxonomy" id="158441"/>
    <lineage>
        <taxon>Eukaryota</taxon>
        <taxon>Metazoa</taxon>
        <taxon>Ecdysozoa</taxon>
        <taxon>Arthropoda</taxon>
        <taxon>Hexapoda</taxon>
        <taxon>Collembola</taxon>
        <taxon>Entomobryomorpha</taxon>
        <taxon>Isotomoidea</taxon>
        <taxon>Isotomidae</taxon>
        <taxon>Proisotominae</taxon>
        <taxon>Folsomia</taxon>
    </lineage>
</organism>
<dbReference type="PANTHER" id="PTHR43038:SF3">
    <property type="entry name" value="ABC TRANSPORTER G FAMILY MEMBER 20 ISOFORM X1"/>
    <property type="match status" value="1"/>
</dbReference>
<accession>A0A226E905</accession>
<feature type="transmembrane region" description="Helical" evidence="7">
    <location>
        <begin position="663"/>
        <end position="684"/>
    </location>
</feature>
<name>A0A226E905_FOLCA</name>
<keyword evidence="10" id="KW-1185">Reference proteome</keyword>
<dbReference type="SMART" id="SM00382">
    <property type="entry name" value="AAA"/>
    <property type="match status" value="1"/>
</dbReference>
<dbReference type="InterPro" id="IPR013525">
    <property type="entry name" value="ABC2_TM"/>
</dbReference>
<dbReference type="InterPro" id="IPR003439">
    <property type="entry name" value="ABC_transporter-like_ATP-bd"/>
</dbReference>
<evidence type="ECO:0000256" key="4">
    <source>
        <dbReference type="ARBA" id="ARBA00022840"/>
    </source>
</evidence>
<protein>
    <submittedName>
        <fullName evidence="9">ABC transporter G family member 20</fullName>
    </submittedName>
</protein>
<evidence type="ECO:0000259" key="8">
    <source>
        <dbReference type="PROSITE" id="PS50893"/>
    </source>
</evidence>
<evidence type="ECO:0000256" key="5">
    <source>
        <dbReference type="ARBA" id="ARBA00022989"/>
    </source>
</evidence>
<dbReference type="CDD" id="cd03230">
    <property type="entry name" value="ABC_DR_subfamily_A"/>
    <property type="match status" value="1"/>
</dbReference>
<dbReference type="Proteomes" id="UP000198287">
    <property type="component" value="Unassembled WGS sequence"/>
</dbReference>
<feature type="transmembrane region" description="Helical" evidence="7">
    <location>
        <begin position="578"/>
        <end position="599"/>
    </location>
</feature>
<evidence type="ECO:0000313" key="9">
    <source>
        <dbReference type="EMBL" id="OXA53517.1"/>
    </source>
</evidence>
<keyword evidence="4" id="KW-0067">ATP-binding</keyword>
<dbReference type="PROSITE" id="PS50893">
    <property type="entry name" value="ABC_TRANSPORTER_2"/>
    <property type="match status" value="1"/>
</dbReference>
<dbReference type="InterPro" id="IPR003593">
    <property type="entry name" value="AAA+_ATPase"/>
</dbReference>
<dbReference type="EMBL" id="LNIX01000005">
    <property type="protein sequence ID" value="OXA53517.1"/>
    <property type="molecule type" value="Genomic_DNA"/>
</dbReference>
<dbReference type="GO" id="GO:0005524">
    <property type="term" value="F:ATP binding"/>
    <property type="evidence" value="ECO:0007669"/>
    <property type="project" value="UniProtKB-KW"/>
</dbReference>
<feature type="transmembrane region" description="Helical" evidence="7">
    <location>
        <begin position="540"/>
        <end position="566"/>
    </location>
</feature>
<comment type="caution">
    <text evidence="9">The sequence shown here is derived from an EMBL/GenBank/DDBJ whole genome shotgun (WGS) entry which is preliminary data.</text>
</comment>
<dbReference type="PROSITE" id="PS00211">
    <property type="entry name" value="ABC_TRANSPORTER_1"/>
    <property type="match status" value="1"/>
</dbReference>
<sequence length="690" mass="78552">MAVTIRNGFKRYGDGKLVLNDVNLNVGVGEIYGLLGASGCGKTTLLSCIVGSRQLDSGQVLVFGQPRPTNLGTLCGYMPQDTALLEVLNVSETLKYFGLLYGMSEIEIQNRIDFLIKFLEMQKVNRPISELSGGQRRRVSLAAAMIHNPRLLILDEPTVGLDPLLRHRIWEYLIDIAKNFGTSIAISTHYVEETKLCHKIGLMRGGRLLAEDHPKALLATHNCDKMTDLVLYLSQNDQLQSDIKRTWPSYKLLSEDYYKETNMETVVVPQSGNDELLSTSKKVDHTSIMWALIFKWLHRHKRDFRLHIWELCLPIMCVYVFQNIMGPEPGRVKFSLIHNIPDFNLTNHSEMQEYCKKISNTPPNKCFSNIAICNFINTFETGQFIWIPTYSYQEGLDHIIEGRAMGLIEFPHDYENHLKNRMMHRNFADNETVLGSTLSMRMDESNMILAFWAKKTIVEKYLVYMSRAIEACPIATDFLRPPIKMGTIYGSAEVFDYIVFMQTGLVILLMFVMSMAVSVLCVEDRLLGLEERDRVAGVTVSHRLVVSLVTQSFMIFIQIGIFLGLLCGLYDMQIRGSWVLAVSLIFMTSVCFMVSTLFNEILECMFIMILVTCDELFSTGTLWPLDMAPWISRQIFQFYPVTSLVAAMRSICTRAWGITHPTVFMGFVSAVGWILICVVVTILADKRKYK</sequence>
<proteinExistence type="predicted"/>
<feature type="transmembrane region" description="Helical" evidence="7">
    <location>
        <begin position="494"/>
        <end position="520"/>
    </location>
</feature>
<keyword evidence="5 7" id="KW-1133">Transmembrane helix</keyword>
<dbReference type="Pfam" id="PF00005">
    <property type="entry name" value="ABC_tran"/>
    <property type="match status" value="1"/>
</dbReference>
<feature type="transmembrane region" description="Helical" evidence="7">
    <location>
        <begin position="637"/>
        <end position="657"/>
    </location>
</feature>
<evidence type="ECO:0000256" key="2">
    <source>
        <dbReference type="ARBA" id="ARBA00022692"/>
    </source>
</evidence>
<dbReference type="PANTHER" id="PTHR43038">
    <property type="entry name" value="ATP-BINDING CASSETTE, SUB-FAMILY H, MEMBER 1"/>
    <property type="match status" value="1"/>
</dbReference>
<feature type="domain" description="ABC transporter" evidence="8">
    <location>
        <begin position="3"/>
        <end position="230"/>
    </location>
</feature>
<evidence type="ECO:0000256" key="7">
    <source>
        <dbReference type="SAM" id="Phobius"/>
    </source>
</evidence>
<gene>
    <name evidence="9" type="ORF">Fcan01_10541</name>
</gene>
<dbReference type="Pfam" id="PF12698">
    <property type="entry name" value="ABC2_membrane_3"/>
    <property type="match status" value="1"/>
</dbReference>
<dbReference type="SUPFAM" id="SSF52540">
    <property type="entry name" value="P-loop containing nucleoside triphosphate hydrolases"/>
    <property type="match status" value="1"/>
</dbReference>
<dbReference type="AlphaFoldDB" id="A0A226E905"/>